<dbReference type="EMBL" id="LFZO01000122">
    <property type="protein sequence ID" value="KXT13308.1"/>
    <property type="molecule type" value="Genomic_DNA"/>
</dbReference>
<keyword evidence="2" id="KW-1185">Reference proteome</keyword>
<gene>
    <name evidence="1" type="ORF">AC579_7248</name>
</gene>
<organism evidence="1 2">
    <name type="scientific">Pseudocercospora musae</name>
    <dbReference type="NCBI Taxonomy" id="113226"/>
    <lineage>
        <taxon>Eukaryota</taxon>
        <taxon>Fungi</taxon>
        <taxon>Dikarya</taxon>
        <taxon>Ascomycota</taxon>
        <taxon>Pezizomycotina</taxon>
        <taxon>Dothideomycetes</taxon>
        <taxon>Dothideomycetidae</taxon>
        <taxon>Mycosphaerellales</taxon>
        <taxon>Mycosphaerellaceae</taxon>
        <taxon>Pseudocercospora</taxon>
    </lineage>
</organism>
<dbReference type="AlphaFoldDB" id="A0A139IEX2"/>
<name>A0A139IEX2_9PEZI</name>
<accession>A0A139IEX2</accession>
<evidence type="ECO:0000313" key="2">
    <source>
        <dbReference type="Proteomes" id="UP000073492"/>
    </source>
</evidence>
<dbReference type="Proteomes" id="UP000073492">
    <property type="component" value="Unassembled WGS sequence"/>
</dbReference>
<evidence type="ECO:0000313" key="1">
    <source>
        <dbReference type="EMBL" id="KXT13308.1"/>
    </source>
</evidence>
<comment type="caution">
    <text evidence="1">The sequence shown here is derived from an EMBL/GenBank/DDBJ whole genome shotgun (WGS) entry which is preliminary data.</text>
</comment>
<sequence>MEIENEGASQDATSDTTCYNAHTLWITKEPAGVQVAATGAHASFDEGLARVKRKFGRYWPACSISAPVKAAKAVPYLSSLMAEETTSTISRATTGVRHEF</sequence>
<proteinExistence type="predicted"/>
<protein>
    <submittedName>
        <fullName evidence="1">Uncharacterized protein</fullName>
    </submittedName>
</protein>
<reference evidence="1 2" key="1">
    <citation type="submission" date="2015-07" db="EMBL/GenBank/DDBJ databases">
        <title>Comparative genomics of the Sigatoka disease complex on banana suggests a link between parallel evolutionary changes in Pseudocercospora fijiensis and Pseudocercospora eumusae and increased virulence on the banana host.</title>
        <authorList>
            <person name="Chang T.-C."/>
            <person name="Salvucci A."/>
            <person name="Crous P.W."/>
            <person name="Stergiopoulos I."/>
        </authorList>
    </citation>
    <scope>NUCLEOTIDE SEQUENCE [LARGE SCALE GENOMIC DNA]</scope>
    <source>
        <strain evidence="1 2">CBS 116634</strain>
    </source>
</reference>
<dbReference type="OrthoDB" id="3358371at2759"/>